<feature type="compositionally biased region" description="Basic and acidic residues" evidence="1">
    <location>
        <begin position="189"/>
        <end position="198"/>
    </location>
</feature>
<proteinExistence type="predicted"/>
<feature type="region of interest" description="Disordered" evidence="1">
    <location>
        <begin position="185"/>
        <end position="231"/>
    </location>
</feature>
<sequence length="396" mass="44176">MRLILKSRRVGSGQQTSTESLLCNTWLVSSVWRHLIPKTWKSIKRDDNVCITMRTPDASFRDSEEPLKIKRAKLGDDDDYINFSREFLCANRKGDPDGLVWLKMLAVEEKSTDGQWRDNVRMIGNSIKTYLDETKGTLKITVSSPKPVYFPFFFKATRKRDYWFDAKEEQFVISLPFNIQKLEDGDDSFENRHTRGDIDPETGYEQESGEDGESVSGNAKTTETTPAQKQVGDCHGVADMNVVDLTAGAASGVIGFSATFECDGAPSRATTLVASHFIPAITSKVYIKELRTPADGKSLTVSGIIRTEKFANNVQGAAFYRYDILLNDAKFDGVFIVPFKFLLPNARAGVQTCPNGYCNRGQAPMQQATYNYMPPTGHSPIGTDEDPNEAYMGAMR</sequence>
<evidence type="ECO:0000256" key="1">
    <source>
        <dbReference type="SAM" id="MobiDB-lite"/>
    </source>
</evidence>
<protein>
    <submittedName>
        <fullName evidence="2">Uncharacterized protein</fullName>
    </submittedName>
</protein>
<feature type="compositionally biased region" description="Acidic residues" evidence="1">
    <location>
        <begin position="199"/>
        <end position="213"/>
    </location>
</feature>
<dbReference type="EMBL" id="CDMZ01000537">
    <property type="protein sequence ID" value="CEM16411.1"/>
    <property type="molecule type" value="Genomic_DNA"/>
</dbReference>
<organism evidence="2">
    <name type="scientific">Chromera velia CCMP2878</name>
    <dbReference type="NCBI Taxonomy" id="1169474"/>
    <lineage>
        <taxon>Eukaryota</taxon>
        <taxon>Sar</taxon>
        <taxon>Alveolata</taxon>
        <taxon>Colpodellida</taxon>
        <taxon>Chromeraceae</taxon>
        <taxon>Chromera</taxon>
    </lineage>
</organism>
<evidence type="ECO:0000313" key="2">
    <source>
        <dbReference type="EMBL" id="CEM16411.1"/>
    </source>
</evidence>
<dbReference type="AlphaFoldDB" id="A0A0G4FQR1"/>
<reference evidence="2" key="1">
    <citation type="submission" date="2014-11" db="EMBL/GenBank/DDBJ databases">
        <authorList>
            <person name="Otto D Thomas"/>
            <person name="Naeem Raeece"/>
        </authorList>
    </citation>
    <scope>NUCLEOTIDE SEQUENCE</scope>
</reference>
<gene>
    <name evidence="2" type="ORF">Cvel_18128</name>
</gene>
<name>A0A0G4FQR1_9ALVE</name>
<accession>A0A0G4FQR1</accession>
<feature type="compositionally biased region" description="Polar residues" evidence="1">
    <location>
        <begin position="215"/>
        <end position="228"/>
    </location>
</feature>
<dbReference type="VEuPathDB" id="CryptoDB:Cvel_18128"/>